<dbReference type="Gene3D" id="3.40.50.10110">
    <property type="entry name" value="DNA polymerase III subunit chi"/>
    <property type="match status" value="1"/>
</dbReference>
<sequence>MAKVSFYLFETSEERQVDSACRLCRKILLKHSQIWWYCPDVQLQQTLDEKLWSFDPTSFIAHGVDQVDAAVCISAKQPSEQGWLVFNFNNHALEQVNHFSHIIEIVENNEAAKQIGREKFKMYRRLGIEPRTFKL</sequence>
<dbReference type="InterPro" id="IPR036768">
    <property type="entry name" value="PolIII_chi_sf"/>
</dbReference>
<dbReference type="SUPFAM" id="SSF102400">
    <property type="entry name" value="DNA polymerase III chi subunit"/>
    <property type="match status" value="1"/>
</dbReference>
<name>A0A009IQ61_ACIB9</name>
<dbReference type="PATRIC" id="fig|1310613.3.peg.881"/>
<gene>
    <name evidence="1" type="ORF">J512_0923</name>
</gene>
<organism evidence="1 2">
    <name type="scientific">Acinetobacter baumannii (strain 1295743)</name>
    <dbReference type="NCBI Taxonomy" id="1310613"/>
    <lineage>
        <taxon>Bacteria</taxon>
        <taxon>Pseudomonadati</taxon>
        <taxon>Pseudomonadota</taxon>
        <taxon>Gammaproteobacteria</taxon>
        <taxon>Moraxellales</taxon>
        <taxon>Moraxellaceae</taxon>
        <taxon>Acinetobacter</taxon>
        <taxon>Acinetobacter calcoaceticus/baumannii complex</taxon>
    </lineage>
</organism>
<dbReference type="PANTHER" id="PTHR38767">
    <property type="entry name" value="DNA POLYMERASE III SUBUNIT CHI"/>
    <property type="match status" value="1"/>
</dbReference>
<dbReference type="GO" id="GO:0003887">
    <property type="term" value="F:DNA-directed DNA polymerase activity"/>
    <property type="evidence" value="ECO:0007669"/>
    <property type="project" value="InterPro"/>
</dbReference>
<reference evidence="1 2" key="1">
    <citation type="submission" date="2014-02" db="EMBL/GenBank/DDBJ databases">
        <title>Comparative genomics and transcriptomics to identify genetic mechanisms underlying the emergence of carbapenem resistant Acinetobacter baumannii (CRAb).</title>
        <authorList>
            <person name="Harris A.D."/>
            <person name="Johnson K.J."/>
            <person name="George J."/>
            <person name="Shefchek K."/>
            <person name="Daugherty S.C."/>
            <person name="Parankush S."/>
            <person name="Sadzewicz L."/>
            <person name="Tallon L."/>
            <person name="Sengamalay N."/>
            <person name="Hazen T.H."/>
            <person name="Rasko D.A."/>
        </authorList>
    </citation>
    <scope>NUCLEOTIDE SEQUENCE [LARGE SCALE GENOMIC DNA]</scope>
    <source>
        <strain evidence="1 2">1295743</strain>
    </source>
</reference>
<comment type="caution">
    <text evidence="1">The sequence shown here is derived from an EMBL/GenBank/DDBJ whole genome shotgun (WGS) entry which is preliminary data.</text>
</comment>
<dbReference type="RefSeq" id="WP_001151592.1">
    <property type="nucleotide sequence ID" value="NZ_JEWH01000007.1"/>
</dbReference>
<dbReference type="GO" id="GO:0032298">
    <property type="term" value="P:positive regulation of DNA-templated DNA replication initiation"/>
    <property type="evidence" value="ECO:0007669"/>
    <property type="project" value="TreeGrafter"/>
</dbReference>
<dbReference type="GO" id="GO:0003677">
    <property type="term" value="F:DNA binding"/>
    <property type="evidence" value="ECO:0007669"/>
    <property type="project" value="InterPro"/>
</dbReference>
<proteinExistence type="predicted"/>
<dbReference type="Pfam" id="PF04364">
    <property type="entry name" value="DNA_pol3_chi"/>
    <property type="match status" value="1"/>
</dbReference>
<dbReference type="GeneID" id="92892227"/>
<evidence type="ECO:0000313" key="1">
    <source>
        <dbReference type="EMBL" id="EXB06889.1"/>
    </source>
</evidence>
<protein>
    <submittedName>
        <fullName evidence="1">DNA polymerase III chi subunit, HolC family protein</fullName>
    </submittedName>
</protein>
<dbReference type="Proteomes" id="UP000020595">
    <property type="component" value="Unassembled WGS sequence"/>
</dbReference>
<evidence type="ECO:0000313" key="2">
    <source>
        <dbReference type="Proteomes" id="UP000020595"/>
    </source>
</evidence>
<accession>A0A009IQ61</accession>
<dbReference type="PANTHER" id="PTHR38767:SF1">
    <property type="entry name" value="DNA POLYMERASE III SUBUNIT CHI"/>
    <property type="match status" value="1"/>
</dbReference>
<dbReference type="AlphaFoldDB" id="A0A009IQ61"/>
<dbReference type="GO" id="GO:0006260">
    <property type="term" value="P:DNA replication"/>
    <property type="evidence" value="ECO:0007669"/>
    <property type="project" value="InterPro"/>
</dbReference>
<dbReference type="EMBL" id="JEWH01000007">
    <property type="protein sequence ID" value="EXB06889.1"/>
    <property type="molecule type" value="Genomic_DNA"/>
</dbReference>
<dbReference type="InterPro" id="IPR007459">
    <property type="entry name" value="DNA_pol3_chi"/>
</dbReference>